<dbReference type="Proteomes" id="UP000032142">
    <property type="component" value="Unassembled WGS sequence"/>
</dbReference>
<keyword evidence="2" id="KW-1185">Reference proteome</keyword>
<proteinExistence type="predicted"/>
<name>A0A0B0MR57_GOSAR</name>
<comment type="caution">
    <text evidence="1">The sequence shown here is derived from an EMBL/GenBank/DDBJ whole genome shotgun (WGS) entry which is preliminary data.</text>
</comment>
<organism evidence="1 2">
    <name type="scientific">Gossypium arboreum</name>
    <name type="common">Tree cotton</name>
    <name type="synonym">Gossypium nanking</name>
    <dbReference type="NCBI Taxonomy" id="29729"/>
    <lineage>
        <taxon>Eukaryota</taxon>
        <taxon>Viridiplantae</taxon>
        <taxon>Streptophyta</taxon>
        <taxon>Embryophyta</taxon>
        <taxon>Tracheophyta</taxon>
        <taxon>Spermatophyta</taxon>
        <taxon>Magnoliopsida</taxon>
        <taxon>eudicotyledons</taxon>
        <taxon>Gunneridae</taxon>
        <taxon>Pentapetalae</taxon>
        <taxon>rosids</taxon>
        <taxon>malvids</taxon>
        <taxon>Malvales</taxon>
        <taxon>Malvaceae</taxon>
        <taxon>Malvoideae</taxon>
        <taxon>Gossypium</taxon>
    </lineage>
</organism>
<accession>A0A0B0MR57</accession>
<dbReference type="AlphaFoldDB" id="A0A0B0MR57"/>
<dbReference type="EMBL" id="JRRC01415076">
    <property type="protein sequence ID" value="KHG04608.1"/>
    <property type="molecule type" value="Genomic_DNA"/>
</dbReference>
<protein>
    <submittedName>
        <fullName evidence="1">Uncharacterized protein</fullName>
    </submittedName>
</protein>
<reference evidence="2" key="1">
    <citation type="submission" date="2014-09" db="EMBL/GenBank/DDBJ databases">
        <authorList>
            <person name="Mudge J."/>
            <person name="Ramaraj T."/>
            <person name="Lindquist I.E."/>
            <person name="Bharti A.K."/>
            <person name="Sundararajan A."/>
            <person name="Cameron C.T."/>
            <person name="Woodward J.E."/>
            <person name="May G.D."/>
            <person name="Brubaker C."/>
            <person name="Broadhvest J."/>
            <person name="Wilkins T.A."/>
        </authorList>
    </citation>
    <scope>NUCLEOTIDE SEQUENCE</scope>
    <source>
        <strain evidence="2">cv. AKA8401</strain>
    </source>
</reference>
<gene>
    <name evidence="1" type="ORF">F383_10288</name>
</gene>
<evidence type="ECO:0000313" key="2">
    <source>
        <dbReference type="Proteomes" id="UP000032142"/>
    </source>
</evidence>
<sequence length="23" mass="2739">MYLNVTPQTLPRRYGRICDVTLE</sequence>
<evidence type="ECO:0000313" key="1">
    <source>
        <dbReference type="EMBL" id="KHG04608.1"/>
    </source>
</evidence>